<evidence type="ECO:0000313" key="2">
    <source>
        <dbReference type="EMBL" id="KAH9842428.1"/>
    </source>
</evidence>
<accession>A0ABQ8KUS7</accession>
<proteinExistence type="predicted"/>
<sequence length="619" mass="66020">MAAPSSSCSSSTEVRVDLAERISKARLDYAELPEVLCPSSRPSSPSASSRAEGMKQAIMDAVLMANSNTTHPKWGHVARMVRLNCTRRGYVGAAERVRIGDVQKAEIPEVEWTLPETEEDWERYVKRWGSKFRSRGRVSKYFRQDEEGQDDPAHSPTKKAEIIREKVTTWQATITPMGEDPTPTQDETSTITTAVNKVKVDQKGIGSQGTVSKGSLGFAIVKRPTALTKKQGKGSNQDALLADDAPNVPQSPADVRMSSSLPQSVATAPVVELQPPAHISSEPNAMISEVSEVSLFPPSFPSQLRTSTPPPGKAKARPPPIISSSPLSSPPLTHHIPPPIYSDSSSALVNKAQKRGRSNSPRHSDAMDISDEYRLRRGPPNKKARRAAPDSSSSAAIPPPSTPPPPASSASNDAAPSAGTHGLGNADGLPLELPTTPERQALPTLTELLASSRRSKARPRPPSRKTKSAHQTPRRDDGLAAADADDGADADTDREPSPARTFFSSPASGSSSSSPRFRPRSPVSPMFSQNPGTFAPAFVSSQPGGFLGYGGTQIPGPLARTGSGVFGLGYNSQFDVEGGISRAAELLDRDVDYADWLRDIPEAEDEAASLKQSQSEVAV</sequence>
<reference evidence="2 3" key="1">
    <citation type="journal article" date="2021" name="Environ. Microbiol.">
        <title>Gene family expansions and transcriptome signatures uncover fungal adaptations to wood decay.</title>
        <authorList>
            <person name="Hage H."/>
            <person name="Miyauchi S."/>
            <person name="Viragh M."/>
            <person name="Drula E."/>
            <person name="Min B."/>
            <person name="Chaduli D."/>
            <person name="Navarro D."/>
            <person name="Favel A."/>
            <person name="Norest M."/>
            <person name="Lesage-Meessen L."/>
            <person name="Balint B."/>
            <person name="Merenyi Z."/>
            <person name="de Eugenio L."/>
            <person name="Morin E."/>
            <person name="Martinez A.T."/>
            <person name="Baldrian P."/>
            <person name="Stursova M."/>
            <person name="Martinez M.J."/>
            <person name="Novotny C."/>
            <person name="Magnuson J.K."/>
            <person name="Spatafora J.W."/>
            <person name="Maurice S."/>
            <person name="Pangilinan J."/>
            <person name="Andreopoulos W."/>
            <person name="LaButti K."/>
            <person name="Hundley H."/>
            <person name="Na H."/>
            <person name="Kuo A."/>
            <person name="Barry K."/>
            <person name="Lipzen A."/>
            <person name="Henrissat B."/>
            <person name="Riley R."/>
            <person name="Ahrendt S."/>
            <person name="Nagy L.G."/>
            <person name="Grigoriev I.V."/>
            <person name="Martin F."/>
            <person name="Rosso M.N."/>
        </authorList>
    </citation>
    <scope>NUCLEOTIDE SEQUENCE [LARGE SCALE GENOMIC DNA]</scope>
    <source>
        <strain evidence="2 3">CIRM-BRFM 1785</strain>
    </source>
</reference>
<feature type="compositionally biased region" description="Basic and acidic residues" evidence="1">
    <location>
        <begin position="362"/>
        <end position="375"/>
    </location>
</feature>
<feature type="compositionally biased region" description="Low complexity" evidence="1">
    <location>
        <begin position="500"/>
        <end position="528"/>
    </location>
</feature>
<dbReference type="EMBL" id="JADCUA010000002">
    <property type="protein sequence ID" value="KAH9842428.1"/>
    <property type="molecule type" value="Genomic_DNA"/>
</dbReference>
<evidence type="ECO:0000256" key="1">
    <source>
        <dbReference type="SAM" id="MobiDB-lite"/>
    </source>
</evidence>
<gene>
    <name evidence="2" type="ORF">C8Q71DRAFT_903525</name>
</gene>
<feature type="compositionally biased region" description="Pro residues" evidence="1">
    <location>
        <begin position="397"/>
        <end position="407"/>
    </location>
</feature>
<feature type="compositionally biased region" description="Low complexity" evidence="1">
    <location>
        <begin position="322"/>
        <end position="335"/>
    </location>
</feature>
<feature type="compositionally biased region" description="Basic residues" evidence="1">
    <location>
        <begin position="453"/>
        <end position="468"/>
    </location>
</feature>
<dbReference type="RefSeq" id="XP_047783475.1">
    <property type="nucleotide sequence ID" value="XM_047928825.1"/>
</dbReference>
<feature type="compositionally biased region" description="Pro residues" evidence="1">
    <location>
        <begin position="308"/>
        <end position="321"/>
    </location>
</feature>
<comment type="caution">
    <text evidence="2">The sequence shown here is derived from an EMBL/GenBank/DDBJ whole genome shotgun (WGS) entry which is preliminary data.</text>
</comment>
<protein>
    <submittedName>
        <fullName evidence="2">Uncharacterized protein</fullName>
    </submittedName>
</protein>
<name>A0ABQ8KUS7_9APHY</name>
<evidence type="ECO:0000313" key="3">
    <source>
        <dbReference type="Proteomes" id="UP000814176"/>
    </source>
</evidence>
<feature type="region of interest" description="Disordered" evidence="1">
    <location>
        <begin position="227"/>
        <end position="261"/>
    </location>
</feature>
<feature type="region of interest" description="Disordered" evidence="1">
    <location>
        <begin position="298"/>
        <end position="530"/>
    </location>
</feature>
<feature type="compositionally biased region" description="Basic residues" evidence="1">
    <location>
        <begin position="376"/>
        <end position="386"/>
    </location>
</feature>
<dbReference type="GeneID" id="72009557"/>
<dbReference type="Proteomes" id="UP000814176">
    <property type="component" value="Unassembled WGS sequence"/>
</dbReference>
<feature type="compositionally biased region" description="Low complexity" evidence="1">
    <location>
        <begin position="408"/>
        <end position="418"/>
    </location>
</feature>
<keyword evidence="3" id="KW-1185">Reference proteome</keyword>
<organism evidence="2 3">
    <name type="scientific">Rhodofomes roseus</name>
    <dbReference type="NCBI Taxonomy" id="34475"/>
    <lineage>
        <taxon>Eukaryota</taxon>
        <taxon>Fungi</taxon>
        <taxon>Dikarya</taxon>
        <taxon>Basidiomycota</taxon>
        <taxon>Agaricomycotina</taxon>
        <taxon>Agaricomycetes</taxon>
        <taxon>Polyporales</taxon>
        <taxon>Rhodofomes</taxon>
    </lineage>
</organism>